<dbReference type="AlphaFoldDB" id="A0A2R6AIX3"/>
<organism evidence="1 2">
    <name type="scientific">Candidatus Marsarchaeota G2 archaeon OSP_D</name>
    <dbReference type="NCBI Taxonomy" id="1978157"/>
    <lineage>
        <taxon>Archaea</taxon>
        <taxon>Candidatus Marsarchaeota</taxon>
        <taxon>Candidatus Marsarchaeota group 2</taxon>
    </lineage>
</organism>
<comment type="caution">
    <text evidence="1">The sequence shown here is derived from an EMBL/GenBank/DDBJ whole genome shotgun (WGS) entry which is preliminary data.</text>
</comment>
<reference evidence="1 2" key="1">
    <citation type="submission" date="2017-04" db="EMBL/GenBank/DDBJ databases">
        <title>Novel microbial lineages endemic to geothermal iron-oxide mats fill important gaps in the evolutionary history of Archaea.</title>
        <authorList>
            <person name="Jay Z.J."/>
            <person name="Beam J.P."/>
            <person name="Dlakic M."/>
            <person name="Rusch D.B."/>
            <person name="Kozubal M.A."/>
            <person name="Inskeep W.P."/>
        </authorList>
    </citation>
    <scope>NUCLEOTIDE SEQUENCE [LARGE SCALE GENOMIC DNA]</scope>
    <source>
        <strain evidence="1">OSP_D</strain>
    </source>
</reference>
<dbReference type="EMBL" id="NEXE01000214">
    <property type="protein sequence ID" value="PSN86298.1"/>
    <property type="molecule type" value="Genomic_DNA"/>
</dbReference>
<name>A0A2R6AIX3_9ARCH</name>
<accession>A0A2R6AIX3</accession>
<sequence length="403" mass="47254">MIFIIYTSYLIAKYEIPFKIYDLIKRKNIKTGVLICYIMIIKDFGSSIAGNELSNVIIRQRRHFDKCINYNHDFVSIIYLSSLLISYNIKFKNIRILDALLNMVRAKPSRVIFVVRTMAPRHFTSAMRKIQENSVKQLLTNSYLLVFDDTLWKGKQLLNHAKFLIAYNLCFTEKEFVHSKFYGSTNFTSAGLGVSSRASNYEEFTSSRKTSTYLSSGDLYYLKRIYNHIQLKYLLYTDPKYARQIYLEYAKYIDTLLKRRIPKQLDELYMGYIESLIGYFGFISLLEGLPGKKLTDSILDSVLDKHPPPNPFELEMLITPRKHAEKMASILGWSEDNIFSMLERTKSAISSLKNSIEDRYLGSPVDKFFIDEEREFMEFLSSFYSSHNNILYESIERWHQSVM</sequence>
<evidence type="ECO:0000313" key="2">
    <source>
        <dbReference type="Proteomes" id="UP000240322"/>
    </source>
</evidence>
<proteinExistence type="predicted"/>
<dbReference type="Proteomes" id="UP000240322">
    <property type="component" value="Unassembled WGS sequence"/>
</dbReference>
<gene>
    <name evidence="1" type="ORF">B9Q03_11795</name>
</gene>
<protein>
    <submittedName>
        <fullName evidence="1">Uncharacterized protein</fullName>
    </submittedName>
</protein>
<evidence type="ECO:0000313" key="1">
    <source>
        <dbReference type="EMBL" id="PSN86298.1"/>
    </source>
</evidence>